<keyword evidence="10" id="KW-1002">Plastid outer membrane</keyword>
<dbReference type="GO" id="GO:0016020">
    <property type="term" value="C:membrane"/>
    <property type="evidence" value="ECO:0007669"/>
    <property type="project" value="UniProtKB-SubCell"/>
</dbReference>
<evidence type="ECO:0000256" key="8">
    <source>
        <dbReference type="ARBA" id="ARBA00022741"/>
    </source>
</evidence>
<evidence type="ECO:0000256" key="14">
    <source>
        <dbReference type="ARBA" id="ARBA00023134"/>
    </source>
</evidence>
<evidence type="ECO:0000256" key="1">
    <source>
        <dbReference type="ARBA" id="ARBA00001946"/>
    </source>
</evidence>
<keyword evidence="3" id="KW-0813">Transport</keyword>
<evidence type="ECO:0000256" key="9">
    <source>
        <dbReference type="ARBA" id="ARBA00022801"/>
    </source>
</evidence>
<keyword evidence="21" id="KW-1185">Reference proteome</keyword>
<evidence type="ECO:0000256" key="11">
    <source>
        <dbReference type="ARBA" id="ARBA00022842"/>
    </source>
</evidence>
<organism evidence="20 21">
    <name type="scientific">Glutinoglossum americanum</name>
    <dbReference type="NCBI Taxonomy" id="1670608"/>
    <lineage>
        <taxon>Eukaryota</taxon>
        <taxon>Fungi</taxon>
        <taxon>Dikarya</taxon>
        <taxon>Ascomycota</taxon>
        <taxon>Pezizomycotina</taxon>
        <taxon>Geoglossomycetes</taxon>
        <taxon>Geoglossales</taxon>
        <taxon>Geoglossaceae</taxon>
        <taxon>Glutinoglossum</taxon>
    </lineage>
</organism>
<keyword evidence="11" id="KW-0460">Magnesium</keyword>
<evidence type="ECO:0000256" key="16">
    <source>
        <dbReference type="ARBA" id="ARBA00024013"/>
    </source>
</evidence>
<feature type="compositionally biased region" description="Basic and acidic residues" evidence="17">
    <location>
        <begin position="254"/>
        <end position="274"/>
    </location>
</feature>
<dbReference type="InterPro" id="IPR045058">
    <property type="entry name" value="GIMA/IAN/Toc"/>
</dbReference>
<gene>
    <name evidence="20" type="ORF">FGG08_005572</name>
</gene>
<keyword evidence="4" id="KW-0150">Chloroplast</keyword>
<protein>
    <recommendedName>
        <fullName evidence="19">AIG1-type G domain-containing protein</fullName>
    </recommendedName>
</protein>
<keyword evidence="9" id="KW-0378">Hydrolase</keyword>
<dbReference type="Pfam" id="PF04548">
    <property type="entry name" value="AIG1"/>
    <property type="match status" value="1"/>
</dbReference>
<keyword evidence="5" id="KW-0934">Plastid</keyword>
<dbReference type="PANTHER" id="PTHR10903:SF135">
    <property type="entry name" value="TRANSLOCASE OF CHLOROPLAST 120, CHLOROPLASTIC-RELATED"/>
    <property type="match status" value="1"/>
</dbReference>
<feature type="transmembrane region" description="Helical" evidence="18">
    <location>
        <begin position="298"/>
        <end position="317"/>
    </location>
</feature>
<evidence type="ECO:0000256" key="17">
    <source>
        <dbReference type="SAM" id="MobiDB-lite"/>
    </source>
</evidence>
<name>A0A9P8KYD8_9PEZI</name>
<evidence type="ECO:0000256" key="15">
    <source>
        <dbReference type="ARBA" id="ARBA00023136"/>
    </source>
</evidence>
<keyword evidence="8" id="KW-0547">Nucleotide-binding</keyword>
<evidence type="ECO:0000313" key="21">
    <source>
        <dbReference type="Proteomes" id="UP000698800"/>
    </source>
</evidence>
<keyword evidence="15 18" id="KW-0472">Membrane</keyword>
<keyword evidence="14" id="KW-0342">GTP-binding</keyword>
<reference evidence="20" key="1">
    <citation type="submission" date="2021-03" db="EMBL/GenBank/DDBJ databases">
        <title>Comparative genomics and phylogenomic investigation of the class Geoglossomycetes provide insights into ecological specialization and systematics.</title>
        <authorList>
            <person name="Melie T."/>
            <person name="Pirro S."/>
            <person name="Miller A.N."/>
            <person name="Quandt A."/>
        </authorList>
    </citation>
    <scope>NUCLEOTIDE SEQUENCE</scope>
    <source>
        <strain evidence="20">GBOQ0MN5Z8</strain>
    </source>
</reference>
<dbReference type="InterPro" id="IPR027417">
    <property type="entry name" value="P-loop_NTPase"/>
</dbReference>
<dbReference type="PANTHER" id="PTHR10903">
    <property type="entry name" value="GTPASE, IMAP FAMILY MEMBER-RELATED"/>
    <property type="match status" value="1"/>
</dbReference>
<keyword evidence="12" id="KW-0653">Protein transport</keyword>
<dbReference type="AlphaFoldDB" id="A0A9P8KYD8"/>
<evidence type="ECO:0000256" key="4">
    <source>
        <dbReference type="ARBA" id="ARBA00022528"/>
    </source>
</evidence>
<dbReference type="GO" id="GO:0015031">
    <property type="term" value="P:protein transport"/>
    <property type="evidence" value="ECO:0007669"/>
    <property type="project" value="UniProtKB-KW"/>
</dbReference>
<keyword evidence="7" id="KW-0479">Metal-binding</keyword>
<dbReference type="Gene3D" id="3.40.50.300">
    <property type="entry name" value="P-loop containing nucleotide triphosphate hydrolases"/>
    <property type="match status" value="1"/>
</dbReference>
<evidence type="ECO:0000256" key="10">
    <source>
        <dbReference type="ARBA" id="ARBA00022805"/>
    </source>
</evidence>
<proteinExistence type="predicted"/>
<keyword evidence="6 18" id="KW-0812">Transmembrane</keyword>
<evidence type="ECO:0000256" key="13">
    <source>
        <dbReference type="ARBA" id="ARBA00022989"/>
    </source>
</evidence>
<comment type="cofactor">
    <cofactor evidence="1">
        <name>Mg(2+)</name>
        <dbReference type="ChEBI" id="CHEBI:18420"/>
    </cofactor>
</comment>
<evidence type="ECO:0000256" key="18">
    <source>
        <dbReference type="SAM" id="Phobius"/>
    </source>
</evidence>
<evidence type="ECO:0000256" key="7">
    <source>
        <dbReference type="ARBA" id="ARBA00022723"/>
    </source>
</evidence>
<feature type="domain" description="AIG1-type G" evidence="19">
    <location>
        <begin position="12"/>
        <end position="139"/>
    </location>
</feature>
<comment type="caution">
    <text evidence="20">The sequence shown here is derived from an EMBL/GenBank/DDBJ whole genome shotgun (WGS) entry which is preliminary data.</text>
</comment>
<keyword evidence="13 18" id="KW-1133">Transmembrane helix</keyword>
<dbReference type="GO" id="GO:0016787">
    <property type="term" value="F:hydrolase activity"/>
    <property type="evidence" value="ECO:0007669"/>
    <property type="project" value="UniProtKB-KW"/>
</dbReference>
<dbReference type="OrthoDB" id="8954335at2759"/>
<feature type="region of interest" description="Disordered" evidence="17">
    <location>
        <begin position="249"/>
        <end position="282"/>
    </location>
</feature>
<dbReference type="GO" id="GO:0005525">
    <property type="term" value="F:GTP binding"/>
    <property type="evidence" value="ECO:0007669"/>
    <property type="project" value="UniProtKB-KW"/>
</dbReference>
<dbReference type="InterPro" id="IPR006703">
    <property type="entry name" value="G_AIG1"/>
</dbReference>
<sequence length="318" mass="35724">MPYEEEPPEKMILAMGVTGAGKSYFVNSLTDGLEVTVGSSLQSCTQSCQMVKTRVGNTDVTVVDCPGFDDTTRSDADILEEIANLLSLQYILGVKLIGVLYLHRITDNRMQGSARKNLEMFTKLVGDAALPNVVLVTTMWGLMNDKYEANQRYDELREEYWCDMIDKGSLTTRFDGSRASAEGILAQLLGKKDVVLRVQKELVDQDMKLNETSAGAYLNPRVEEEEREFNEREQELLVKLRGETSSSKKLKYQLQREEAESGREQRKRDKETLKTRPGRKMKDKLKNWDSWKGGAKTIAMIIGVVVVNVALPLAGVLV</sequence>
<evidence type="ECO:0000313" key="20">
    <source>
        <dbReference type="EMBL" id="KAH0537659.1"/>
    </source>
</evidence>
<evidence type="ECO:0000256" key="6">
    <source>
        <dbReference type="ARBA" id="ARBA00022692"/>
    </source>
</evidence>
<dbReference type="Proteomes" id="UP000698800">
    <property type="component" value="Unassembled WGS sequence"/>
</dbReference>
<evidence type="ECO:0000256" key="12">
    <source>
        <dbReference type="ARBA" id="ARBA00022927"/>
    </source>
</evidence>
<evidence type="ECO:0000256" key="5">
    <source>
        <dbReference type="ARBA" id="ARBA00022640"/>
    </source>
</evidence>
<comment type="subcellular location">
    <subcellularLocation>
        <location evidence="2">Membrane</location>
        <topology evidence="2">Single-pass membrane protein</topology>
    </subcellularLocation>
    <subcellularLocation>
        <location evidence="16">Plastid</location>
        <location evidence="16">Chloroplast outer membrane</location>
    </subcellularLocation>
</comment>
<accession>A0A9P8KYD8</accession>
<dbReference type="GO" id="GO:0046872">
    <property type="term" value="F:metal ion binding"/>
    <property type="evidence" value="ECO:0007669"/>
    <property type="project" value="UniProtKB-KW"/>
</dbReference>
<evidence type="ECO:0000259" key="19">
    <source>
        <dbReference type="Pfam" id="PF04548"/>
    </source>
</evidence>
<evidence type="ECO:0000256" key="3">
    <source>
        <dbReference type="ARBA" id="ARBA00022448"/>
    </source>
</evidence>
<dbReference type="EMBL" id="JAGHQL010000135">
    <property type="protein sequence ID" value="KAH0537659.1"/>
    <property type="molecule type" value="Genomic_DNA"/>
</dbReference>
<evidence type="ECO:0000256" key="2">
    <source>
        <dbReference type="ARBA" id="ARBA00004167"/>
    </source>
</evidence>
<dbReference type="SUPFAM" id="SSF52540">
    <property type="entry name" value="P-loop containing nucleoside triphosphate hydrolases"/>
    <property type="match status" value="1"/>
</dbReference>